<comment type="caution">
    <text evidence="1">The sequence shown here is derived from an EMBL/GenBank/DDBJ whole genome shotgun (WGS) entry which is preliminary data.</text>
</comment>
<organism evidence="1 2">
    <name type="scientific">Molossus molossus</name>
    <name type="common">Pallas' mastiff bat</name>
    <name type="synonym">Vespertilio molossus</name>
    <dbReference type="NCBI Taxonomy" id="27622"/>
    <lineage>
        <taxon>Eukaryota</taxon>
        <taxon>Metazoa</taxon>
        <taxon>Chordata</taxon>
        <taxon>Craniata</taxon>
        <taxon>Vertebrata</taxon>
        <taxon>Euteleostomi</taxon>
        <taxon>Mammalia</taxon>
        <taxon>Eutheria</taxon>
        <taxon>Laurasiatheria</taxon>
        <taxon>Chiroptera</taxon>
        <taxon>Yangochiroptera</taxon>
        <taxon>Molossidae</taxon>
        <taxon>Molossus</taxon>
    </lineage>
</organism>
<evidence type="ECO:0000313" key="2">
    <source>
        <dbReference type="Proteomes" id="UP000550707"/>
    </source>
</evidence>
<keyword evidence="2" id="KW-1185">Reference proteome</keyword>
<proteinExistence type="predicted"/>
<dbReference type="PANTHER" id="PTHR46984">
    <property type="entry name" value="LEUCINE-RICH REPEAT-CONTAINING PROTEIN 71"/>
    <property type="match status" value="1"/>
</dbReference>
<dbReference type="InterPro" id="IPR053040">
    <property type="entry name" value="LRR-containing_protein_71"/>
</dbReference>
<reference evidence="1 2" key="1">
    <citation type="journal article" date="2020" name="Nature">
        <title>Six reference-quality genomes reveal evolution of bat adaptations.</title>
        <authorList>
            <person name="Jebb D."/>
            <person name="Huang Z."/>
            <person name="Pippel M."/>
            <person name="Hughes G.M."/>
            <person name="Lavrichenko K."/>
            <person name="Devanna P."/>
            <person name="Winkler S."/>
            <person name="Jermiin L.S."/>
            <person name="Skirmuntt E.C."/>
            <person name="Katzourakis A."/>
            <person name="Burkitt-Gray L."/>
            <person name="Ray D.A."/>
            <person name="Sullivan K.A.M."/>
            <person name="Roscito J.G."/>
            <person name="Kirilenko B.M."/>
            <person name="Davalos L.M."/>
            <person name="Corthals A.P."/>
            <person name="Power M.L."/>
            <person name="Jones G."/>
            <person name="Ransome R.D."/>
            <person name="Dechmann D.K.N."/>
            <person name="Locatelli A.G."/>
            <person name="Puechmaille S.J."/>
            <person name="Fedrigo O."/>
            <person name="Jarvis E.D."/>
            <person name="Hiller M."/>
            <person name="Vernes S.C."/>
            <person name="Myers E.W."/>
            <person name="Teeling E.C."/>
        </authorList>
    </citation>
    <scope>NUCLEOTIDE SEQUENCE [LARGE SCALE GENOMIC DNA]</scope>
    <source>
        <strain evidence="1">MMolMol1</strain>
        <tissue evidence="1">Muscle</tissue>
    </source>
</reference>
<dbReference type="Proteomes" id="UP000550707">
    <property type="component" value="Unassembled WGS sequence"/>
</dbReference>
<protein>
    <submittedName>
        <fullName evidence="1">Leucine rich repeat containing 71</fullName>
    </submittedName>
</protein>
<sequence>MYVERMNAGPLTSLSSAAASVLLWQLIAEATEMVNPLLEPVEHRDGKVFLAGNKVLLHLNLLRNRITEVGLEGFFMAVQYQVQFPKAKSASKGPVGLLWLSLEKNCFSPQCPMYTMIQELMLPRDPISKAKPREEEAMAFST</sequence>
<dbReference type="EMBL" id="JACASF010000020">
    <property type="protein sequence ID" value="KAF6413689.1"/>
    <property type="molecule type" value="Genomic_DNA"/>
</dbReference>
<name>A0A7J8CSG1_MOLMO</name>
<dbReference type="AlphaFoldDB" id="A0A7J8CSG1"/>
<gene>
    <name evidence="1" type="ORF">HJG59_011654</name>
</gene>
<evidence type="ECO:0000313" key="1">
    <source>
        <dbReference type="EMBL" id="KAF6413689.1"/>
    </source>
</evidence>
<dbReference type="PANTHER" id="PTHR46984:SF1">
    <property type="entry name" value="LEUCINE-RICH REPEAT-CONTAINING PROTEIN 71"/>
    <property type="match status" value="1"/>
</dbReference>
<accession>A0A7J8CSG1</accession>